<keyword evidence="1" id="KW-1133">Transmembrane helix</keyword>
<keyword evidence="3" id="KW-1185">Reference proteome</keyword>
<dbReference type="OrthoDB" id="9812349at2"/>
<feature type="transmembrane region" description="Helical" evidence="1">
    <location>
        <begin position="205"/>
        <end position="223"/>
    </location>
</feature>
<protein>
    <submittedName>
        <fullName evidence="2">Uncharacterized protein</fullName>
    </submittedName>
</protein>
<dbReference type="KEGG" id="kak:Kalk_12210"/>
<evidence type="ECO:0000313" key="3">
    <source>
        <dbReference type="Proteomes" id="UP000235116"/>
    </source>
</evidence>
<keyword evidence="1" id="KW-0812">Transmembrane</keyword>
<reference evidence="3" key="1">
    <citation type="submission" date="2017-08" db="EMBL/GenBank/DDBJ databases">
        <title>Direct submision.</title>
        <authorList>
            <person name="Kim S.-J."/>
            <person name="Rhee S.-K."/>
        </authorList>
    </citation>
    <scope>NUCLEOTIDE SEQUENCE [LARGE SCALE GENOMIC DNA]</scope>
    <source>
        <strain evidence="3">GI5</strain>
    </source>
</reference>
<dbReference type="AlphaFoldDB" id="A0A2K9LLU1"/>
<sequence length="392" mass="42232">MEVSPTYRVVFTGKFTSESGAAAAVSGFAALARISNEKAAQVLGAERVLKQGLELKVAHAYREKLEQIGLQVSIQPQKVEKPVLSLSLEPIENEPPADNHNEIKPGQEVVDSPVAQLSTDRMRCPKCGHEQDKAAQCDSCGVYVHKVQSAEPALTDRGAAVRGEADSDEPGDPKLISVVTAVVAALVCAYLWLGIAVISEYELGIVAWAIGGVVGFAAIASGSAGMRTGVMCGALALASILGGKLLVVNHFYGEIASALQQELPEEGLFQSYQAYNEMARYYVEQVDTDAELRSFMVHYDFADTDDPDMITSDELDFFRQEEAPILEATAAEPIDVEAFRDLDQLSGSEYAESLLGYSTWDALKEDLGPIDYLFFFLGIATAFRMGASGRLG</sequence>
<dbReference type="Proteomes" id="UP000235116">
    <property type="component" value="Chromosome"/>
</dbReference>
<accession>A0A2K9LLU1</accession>
<proteinExistence type="predicted"/>
<keyword evidence="1" id="KW-0472">Membrane</keyword>
<dbReference type="EMBL" id="CP022684">
    <property type="protein sequence ID" value="AUM13141.1"/>
    <property type="molecule type" value="Genomic_DNA"/>
</dbReference>
<feature type="transmembrane region" description="Helical" evidence="1">
    <location>
        <begin position="175"/>
        <end position="199"/>
    </location>
</feature>
<organism evidence="2 3">
    <name type="scientific">Ketobacter alkanivorans</name>
    <dbReference type="NCBI Taxonomy" id="1917421"/>
    <lineage>
        <taxon>Bacteria</taxon>
        <taxon>Pseudomonadati</taxon>
        <taxon>Pseudomonadota</taxon>
        <taxon>Gammaproteobacteria</taxon>
        <taxon>Pseudomonadales</taxon>
        <taxon>Ketobacteraceae</taxon>
        <taxon>Ketobacter</taxon>
    </lineage>
</organism>
<evidence type="ECO:0000256" key="1">
    <source>
        <dbReference type="SAM" id="Phobius"/>
    </source>
</evidence>
<feature type="transmembrane region" description="Helical" evidence="1">
    <location>
        <begin position="230"/>
        <end position="252"/>
    </location>
</feature>
<dbReference type="RefSeq" id="WP_101894520.1">
    <property type="nucleotide sequence ID" value="NZ_CP022684.1"/>
</dbReference>
<evidence type="ECO:0000313" key="2">
    <source>
        <dbReference type="EMBL" id="AUM13141.1"/>
    </source>
</evidence>
<name>A0A2K9LLU1_9GAMM</name>
<gene>
    <name evidence="2" type="ORF">Kalk_12210</name>
</gene>